<gene>
    <name evidence="1" type="ORF">MELIAE_LOCUS4141</name>
</gene>
<evidence type="ECO:0000313" key="2">
    <source>
        <dbReference type="Proteomes" id="UP001154078"/>
    </source>
</evidence>
<accession>A0A9P0AYX1</accession>
<protein>
    <submittedName>
        <fullName evidence="1">Uncharacterized protein</fullName>
    </submittedName>
</protein>
<dbReference type="Proteomes" id="UP001154078">
    <property type="component" value="Chromosome 2"/>
</dbReference>
<keyword evidence="2" id="KW-1185">Reference proteome</keyword>
<evidence type="ECO:0000313" key="1">
    <source>
        <dbReference type="EMBL" id="CAH0551557.1"/>
    </source>
</evidence>
<dbReference type="EMBL" id="OV121133">
    <property type="protein sequence ID" value="CAH0551557.1"/>
    <property type="molecule type" value="Genomic_DNA"/>
</dbReference>
<name>A0A9P0AYX1_BRAAE</name>
<sequence>MSEKTPKKNLFSRVSFNGFSPVILPVSPAAGSPQKNLTGSPRVARDIVADLYNNIQRWNDLHIKGSNIVKQIAVFKSDNPNKFTPELEDYTNALYEVVVSLVVYRNCFENLTSQIKALSKLNKEKEILFISLNGIELSNLVESISLAYRDEFKVKEHILENIAHTKGKNEVMFYAASWTHQCNITSDVNFKLETLLVETGHRNFN</sequence>
<organism evidence="1 2">
    <name type="scientific">Brassicogethes aeneus</name>
    <name type="common">Rape pollen beetle</name>
    <name type="synonym">Meligethes aeneus</name>
    <dbReference type="NCBI Taxonomy" id="1431903"/>
    <lineage>
        <taxon>Eukaryota</taxon>
        <taxon>Metazoa</taxon>
        <taxon>Ecdysozoa</taxon>
        <taxon>Arthropoda</taxon>
        <taxon>Hexapoda</taxon>
        <taxon>Insecta</taxon>
        <taxon>Pterygota</taxon>
        <taxon>Neoptera</taxon>
        <taxon>Endopterygota</taxon>
        <taxon>Coleoptera</taxon>
        <taxon>Polyphaga</taxon>
        <taxon>Cucujiformia</taxon>
        <taxon>Nitidulidae</taxon>
        <taxon>Meligethinae</taxon>
        <taxon>Brassicogethes</taxon>
    </lineage>
</organism>
<proteinExistence type="predicted"/>
<dbReference type="OrthoDB" id="17066at2759"/>
<dbReference type="AlphaFoldDB" id="A0A9P0AYX1"/>
<reference evidence="1" key="1">
    <citation type="submission" date="2021-12" db="EMBL/GenBank/DDBJ databases">
        <authorList>
            <person name="King R."/>
        </authorList>
    </citation>
    <scope>NUCLEOTIDE SEQUENCE</scope>
</reference>